<dbReference type="OrthoDB" id="269802at2"/>
<reference evidence="3" key="1">
    <citation type="submission" date="2017-06" db="EMBL/GenBank/DDBJ databases">
        <title>Genome analysis of Fimbriiglobus ruber SP5, the first member of the order Planctomycetales with confirmed chitinolytic capability.</title>
        <authorList>
            <person name="Ravin N.V."/>
            <person name="Rakitin A.L."/>
            <person name="Ivanova A.A."/>
            <person name="Beletsky A.V."/>
            <person name="Kulichevskaya I.S."/>
            <person name="Mardanov A.V."/>
            <person name="Dedysh S.N."/>
        </authorList>
    </citation>
    <scope>NUCLEOTIDE SEQUENCE [LARGE SCALE GENOMIC DNA]</scope>
    <source>
        <strain evidence="3">SP5</strain>
    </source>
</reference>
<evidence type="ECO:0000313" key="2">
    <source>
        <dbReference type="EMBL" id="OWK41672.1"/>
    </source>
</evidence>
<dbReference type="SMART" id="SM01118">
    <property type="entry name" value="CYTH"/>
    <property type="match status" value="1"/>
</dbReference>
<dbReference type="InterPro" id="IPR023577">
    <property type="entry name" value="CYTH_domain"/>
</dbReference>
<dbReference type="CDD" id="cd07890">
    <property type="entry name" value="CYTH-like_AC_IV-like"/>
    <property type="match status" value="1"/>
</dbReference>
<accession>A0A225DJX7</accession>
<sequence length="192" mass="21061">MLEVEVKYRVADWDRVVATLAGWGATAAAAREDTDHYFNSPDRDFAKTDEALRLRRIGTDNFLTYKGPRRDAATKTRTEIELPVAGGSAAAATAVKFLAHLGYRPVAVVSKVRRVYRFERAGFAVEVCLDDVGAIGRFVEIEIMADEPRFEAAKAAVIATAADLGLTDQERRSYLELLLNQSATAKTPAPRA</sequence>
<dbReference type="NCBIfam" id="TIGR00318">
    <property type="entry name" value="cyaB"/>
    <property type="match status" value="1"/>
</dbReference>
<dbReference type="PANTHER" id="PTHR21028:SF2">
    <property type="entry name" value="CYTH DOMAIN-CONTAINING PROTEIN"/>
    <property type="match status" value="1"/>
</dbReference>
<dbReference type="Gene3D" id="2.40.320.10">
    <property type="entry name" value="Hypothetical Protein Pfu-838710-001"/>
    <property type="match status" value="1"/>
</dbReference>
<comment type="caution">
    <text evidence="2">The sequence shown here is derived from an EMBL/GenBank/DDBJ whole genome shotgun (WGS) entry which is preliminary data.</text>
</comment>
<proteinExistence type="predicted"/>
<name>A0A225DJX7_9BACT</name>
<dbReference type="Proteomes" id="UP000214646">
    <property type="component" value="Unassembled WGS sequence"/>
</dbReference>
<dbReference type="EMBL" id="NIDE01000005">
    <property type="protein sequence ID" value="OWK41672.1"/>
    <property type="molecule type" value="Genomic_DNA"/>
</dbReference>
<evidence type="ECO:0000259" key="1">
    <source>
        <dbReference type="PROSITE" id="PS51707"/>
    </source>
</evidence>
<keyword evidence="3" id="KW-1185">Reference proteome</keyword>
<dbReference type="PROSITE" id="PS51707">
    <property type="entry name" value="CYTH"/>
    <property type="match status" value="1"/>
</dbReference>
<dbReference type="InterPro" id="IPR033469">
    <property type="entry name" value="CYTH-like_dom_sf"/>
</dbReference>
<gene>
    <name evidence="2" type="ORF">FRUB_03750</name>
</gene>
<evidence type="ECO:0000313" key="3">
    <source>
        <dbReference type="Proteomes" id="UP000214646"/>
    </source>
</evidence>
<dbReference type="PANTHER" id="PTHR21028">
    <property type="entry name" value="SI:CH211-156B7.4"/>
    <property type="match status" value="1"/>
</dbReference>
<dbReference type="RefSeq" id="WP_088254948.1">
    <property type="nucleotide sequence ID" value="NZ_NIDE01000005.1"/>
</dbReference>
<dbReference type="AlphaFoldDB" id="A0A225DJX7"/>
<feature type="domain" description="CYTH" evidence="1">
    <location>
        <begin position="1"/>
        <end position="180"/>
    </location>
</feature>
<organism evidence="2 3">
    <name type="scientific">Fimbriiglobus ruber</name>
    <dbReference type="NCBI Taxonomy" id="1908690"/>
    <lineage>
        <taxon>Bacteria</taxon>
        <taxon>Pseudomonadati</taxon>
        <taxon>Planctomycetota</taxon>
        <taxon>Planctomycetia</taxon>
        <taxon>Gemmatales</taxon>
        <taxon>Gemmataceae</taxon>
        <taxon>Fimbriiglobus</taxon>
    </lineage>
</organism>
<dbReference type="InterPro" id="IPR008173">
    <property type="entry name" value="Adenylyl_cyclase_CyaB"/>
</dbReference>
<dbReference type="SUPFAM" id="SSF55154">
    <property type="entry name" value="CYTH-like phosphatases"/>
    <property type="match status" value="1"/>
</dbReference>
<protein>
    <submittedName>
        <fullName evidence="2">Adenylate cyclase</fullName>
    </submittedName>
</protein>
<dbReference type="Pfam" id="PF01928">
    <property type="entry name" value="CYTH"/>
    <property type="match status" value="1"/>
</dbReference>